<dbReference type="OrthoDB" id="7853057at2"/>
<dbReference type="Proteomes" id="UP000015346">
    <property type="component" value="Unassembled WGS sequence"/>
</dbReference>
<reference evidence="1 2" key="1">
    <citation type="journal article" date="2013" name="Stand. Genomic Sci.">
        <title>Genome sequence of the reddish-pigmented Rubellimicrobium thermophilum type strain (DSM 16684(T)), a member of the Roseobacter clade.</title>
        <authorList>
            <person name="Fiebig A."/>
            <person name="Riedel T."/>
            <person name="Gronow S."/>
            <person name="Petersen J."/>
            <person name="Klenk H.P."/>
            <person name="Goker M."/>
        </authorList>
    </citation>
    <scope>NUCLEOTIDE SEQUENCE [LARGE SCALE GENOMIC DNA]</scope>
    <source>
        <strain evidence="1 2">DSM 16684</strain>
    </source>
</reference>
<evidence type="ECO:0000313" key="2">
    <source>
        <dbReference type="Proteomes" id="UP000015346"/>
    </source>
</evidence>
<dbReference type="AlphaFoldDB" id="S9QUQ2"/>
<dbReference type="EMBL" id="AOLV01000033">
    <property type="protein sequence ID" value="EPX83322.1"/>
    <property type="molecule type" value="Genomic_DNA"/>
</dbReference>
<dbReference type="HOGENOM" id="CLU_1634146_0_0_5"/>
<sequence length="162" mass="17964">MEIPPLVASPDEARAAILAFEPELGQSPALAARLAYPRAWLALKTEDGWRYAFALWAGYRGLTAERYLALSPHLDSRRAEAALASWFFPVADSRRTEKHDRRLRALFARAGVKAAPNARVRFLEPLDPAAVRQGDRALVDLLEAVYRSLPAAAQAAFRKRIG</sequence>
<keyword evidence="2" id="KW-1185">Reference proteome</keyword>
<dbReference type="RefSeq" id="WP_021099011.1">
    <property type="nucleotide sequence ID" value="NZ_KE557324.1"/>
</dbReference>
<accession>S9QUQ2</accession>
<organism evidence="1 2">
    <name type="scientific">Rubellimicrobium thermophilum DSM 16684</name>
    <dbReference type="NCBI Taxonomy" id="1123069"/>
    <lineage>
        <taxon>Bacteria</taxon>
        <taxon>Pseudomonadati</taxon>
        <taxon>Pseudomonadota</taxon>
        <taxon>Alphaproteobacteria</taxon>
        <taxon>Rhodobacterales</taxon>
        <taxon>Roseobacteraceae</taxon>
        <taxon>Rubellimicrobium</taxon>
    </lineage>
</organism>
<proteinExistence type="predicted"/>
<evidence type="ECO:0000313" key="1">
    <source>
        <dbReference type="EMBL" id="EPX83322.1"/>
    </source>
</evidence>
<name>S9QUQ2_9RHOB</name>
<protein>
    <submittedName>
        <fullName evidence="1">Uncharacterized protein</fullName>
    </submittedName>
</protein>
<dbReference type="STRING" id="1123069.ruthe_02948"/>
<gene>
    <name evidence="1" type="ORF">ruthe_02948</name>
</gene>
<comment type="caution">
    <text evidence="1">The sequence shown here is derived from an EMBL/GenBank/DDBJ whole genome shotgun (WGS) entry which is preliminary data.</text>
</comment>